<proteinExistence type="predicted"/>
<dbReference type="EMBL" id="JBEUWX010000002">
    <property type="protein sequence ID" value="MFA9950160.1"/>
    <property type="molecule type" value="Genomic_DNA"/>
</dbReference>
<sequence>MVTEKFKNMALSFAGCDGGNLQSEVWFCGMEWGGTQNNDEKIASDFDAQPEPTSWQDKNFEGSWSAQYNQKICWFLHYFYDLYWEKMSYQQFVETYKIMYRKPDGCGFKMNMFPIRFKGRKDVKWDELLGKATGFDSFHAYREWCVTHRGEFFREQMRKNQPKLVMCTGIEEKENFFRFFAGESNYQTLDCGRFTLFYAMHGNTLVCVSPFWGGKNGINSYEKMEVLVRKVQDLLRKS</sequence>
<accession>A0ABV4UGI3</accession>
<dbReference type="RefSeq" id="WP_418891235.1">
    <property type="nucleotide sequence ID" value="NZ_JBEUWX010000002.1"/>
</dbReference>
<reference evidence="2" key="1">
    <citation type="submission" date="2024-06" db="EMBL/GenBank/DDBJ databases">
        <title>Radixoralia hellwigii gen. nov., sp nov., isolated from a root canal in the human oral cavity.</title>
        <authorList>
            <person name="Bartsch S."/>
            <person name="Wittmer A."/>
            <person name="Schulz A.-K."/>
            <person name="Neumann-Schaal M."/>
            <person name="Wolf J."/>
            <person name="Gronow S."/>
            <person name="Tennert C."/>
            <person name="Haecker G."/>
            <person name="Cieplik F."/>
            <person name="Al-Ahmad A."/>
        </authorList>
    </citation>
    <scope>NUCLEOTIDE SEQUENCE [LARGE SCALE GENOMIC DNA]</scope>
    <source>
        <strain evidence="2">Wk13</strain>
    </source>
</reference>
<gene>
    <name evidence="1" type="ORF">ABCS64_07485</name>
</gene>
<name>A0ABV4UGI3_9RHOO</name>
<evidence type="ECO:0000313" key="1">
    <source>
        <dbReference type="EMBL" id="MFA9950160.1"/>
    </source>
</evidence>
<evidence type="ECO:0000313" key="2">
    <source>
        <dbReference type="Proteomes" id="UP001574673"/>
    </source>
</evidence>
<dbReference type="Proteomes" id="UP001574673">
    <property type="component" value="Unassembled WGS sequence"/>
</dbReference>
<comment type="caution">
    <text evidence="1">The sequence shown here is derived from an EMBL/GenBank/DDBJ whole genome shotgun (WGS) entry which is preliminary data.</text>
</comment>
<keyword evidence="2" id="KW-1185">Reference proteome</keyword>
<organism evidence="1 2">
    <name type="scientific">Dentiradicibacter hellwigii</name>
    <dbReference type="NCBI Taxonomy" id="3149053"/>
    <lineage>
        <taxon>Bacteria</taxon>
        <taxon>Pseudomonadati</taxon>
        <taxon>Pseudomonadota</taxon>
        <taxon>Betaproteobacteria</taxon>
        <taxon>Rhodocyclales</taxon>
        <taxon>Rhodocyclaceae</taxon>
        <taxon>Dentiradicibacter</taxon>
    </lineage>
</organism>
<protein>
    <submittedName>
        <fullName evidence="1">Uncharacterized protein</fullName>
    </submittedName>
</protein>